<organism evidence="3 4">
    <name type="scientific">Fodinisporobacter ferrooxydans</name>
    <dbReference type="NCBI Taxonomy" id="2901836"/>
    <lineage>
        <taxon>Bacteria</taxon>
        <taxon>Bacillati</taxon>
        <taxon>Bacillota</taxon>
        <taxon>Bacilli</taxon>
        <taxon>Bacillales</taxon>
        <taxon>Alicyclobacillaceae</taxon>
        <taxon>Fodinisporobacter</taxon>
    </lineage>
</organism>
<evidence type="ECO:0000313" key="3">
    <source>
        <dbReference type="EMBL" id="UOF91719.1"/>
    </source>
</evidence>
<keyword evidence="4" id="KW-1185">Reference proteome</keyword>
<dbReference type="PANTHER" id="PTHR43155:SF2">
    <property type="entry name" value="CYCLIC DI-GMP PHOSPHODIESTERASE PA4108"/>
    <property type="match status" value="1"/>
</dbReference>
<evidence type="ECO:0000313" key="4">
    <source>
        <dbReference type="Proteomes" id="UP000830167"/>
    </source>
</evidence>
<gene>
    <name evidence="3" type="ORF">LSG31_05580</name>
</gene>
<dbReference type="SMART" id="SM00065">
    <property type="entry name" value="GAF"/>
    <property type="match status" value="1"/>
</dbReference>
<dbReference type="InterPro" id="IPR029016">
    <property type="entry name" value="GAF-like_dom_sf"/>
</dbReference>
<dbReference type="InterPro" id="IPR003018">
    <property type="entry name" value="GAF"/>
</dbReference>
<dbReference type="SUPFAM" id="SSF55781">
    <property type="entry name" value="GAF domain-like"/>
    <property type="match status" value="1"/>
</dbReference>
<name>A0ABY4CMZ4_9BACL</name>
<dbReference type="InterPro" id="IPR006675">
    <property type="entry name" value="HDIG_dom"/>
</dbReference>
<dbReference type="InterPro" id="IPR037522">
    <property type="entry name" value="HD_GYP_dom"/>
</dbReference>
<dbReference type="Gene3D" id="1.10.3210.10">
    <property type="entry name" value="Hypothetical protein af1432"/>
    <property type="match status" value="1"/>
</dbReference>
<dbReference type="InterPro" id="IPR006674">
    <property type="entry name" value="HD_domain"/>
</dbReference>
<dbReference type="InterPro" id="IPR003607">
    <property type="entry name" value="HD/PDEase_dom"/>
</dbReference>
<evidence type="ECO:0000259" key="1">
    <source>
        <dbReference type="PROSITE" id="PS51831"/>
    </source>
</evidence>
<dbReference type="EMBL" id="CP089291">
    <property type="protein sequence ID" value="UOF91719.1"/>
    <property type="molecule type" value="Genomic_DNA"/>
</dbReference>
<dbReference type="NCBIfam" id="TIGR00277">
    <property type="entry name" value="HDIG"/>
    <property type="match status" value="1"/>
</dbReference>
<dbReference type="Proteomes" id="UP000830167">
    <property type="component" value="Chromosome"/>
</dbReference>
<evidence type="ECO:0000259" key="2">
    <source>
        <dbReference type="PROSITE" id="PS51832"/>
    </source>
</evidence>
<sequence length="370" mass="42493">MKSLFFNLLHIFAAIHDMNDEEEIQHLLLNGLENVLTTVRCSIMLLDEAKDELVVTAAKHLPEPYIQKTSRVPNGVGACGYACKYNELKIVSDMRRDPLWKPYLSYSEEAKLRAVWCVPITYKNFTYGTLAFYYDQVAYPSEEDVMLATWLARQIAVAIHHVRLQQQRKQEQMDIISSFVQAVEQRDQYTFGHSQHVAEYSKILGEAIGLSKELLDQLFNGGLLHDIGKILTPDRVLLKPGKLSNEEYEIIKKHPVHGENMIKNIPNLKPYLSIVRHHHERMDGQGYPDGLAGNEIPLLARIVCIADSFDAMTSKRVYRTNMPFELAIRELTRCAGTQFDKDLVDVFVKIIPEKFPDFKRHIVNRSHVSK</sequence>
<feature type="domain" description="HD" evidence="1">
    <location>
        <begin position="190"/>
        <end position="312"/>
    </location>
</feature>
<dbReference type="Gene3D" id="3.30.450.40">
    <property type="match status" value="1"/>
</dbReference>
<proteinExistence type="predicted"/>
<accession>A0ABY4CMZ4</accession>
<dbReference type="CDD" id="cd00077">
    <property type="entry name" value="HDc"/>
    <property type="match status" value="1"/>
</dbReference>
<dbReference type="SUPFAM" id="SSF109604">
    <property type="entry name" value="HD-domain/PDEase-like"/>
    <property type="match status" value="1"/>
</dbReference>
<dbReference type="Pfam" id="PF13185">
    <property type="entry name" value="GAF_2"/>
    <property type="match status" value="1"/>
</dbReference>
<dbReference type="SMART" id="SM00471">
    <property type="entry name" value="HDc"/>
    <property type="match status" value="1"/>
</dbReference>
<dbReference type="RefSeq" id="WP_347438407.1">
    <property type="nucleotide sequence ID" value="NZ_CP089291.1"/>
</dbReference>
<feature type="domain" description="HD-GYP" evidence="2">
    <location>
        <begin position="168"/>
        <end position="363"/>
    </location>
</feature>
<dbReference type="PANTHER" id="PTHR43155">
    <property type="entry name" value="CYCLIC DI-GMP PHOSPHODIESTERASE PA4108-RELATED"/>
    <property type="match status" value="1"/>
</dbReference>
<protein>
    <submittedName>
        <fullName evidence="3">HD domain-containing protein</fullName>
    </submittedName>
</protein>
<dbReference type="PROSITE" id="PS51831">
    <property type="entry name" value="HD"/>
    <property type="match status" value="1"/>
</dbReference>
<dbReference type="PROSITE" id="PS51832">
    <property type="entry name" value="HD_GYP"/>
    <property type="match status" value="1"/>
</dbReference>
<dbReference type="Pfam" id="PF13487">
    <property type="entry name" value="HD_5"/>
    <property type="match status" value="1"/>
</dbReference>
<reference evidence="3" key="1">
    <citation type="submission" date="2021-12" db="EMBL/GenBank/DDBJ databases">
        <title>Alicyclobacillaceae gen. nov., sp. nov., isolated from chalcocite enrichment system.</title>
        <authorList>
            <person name="Jiang Z."/>
        </authorList>
    </citation>
    <scope>NUCLEOTIDE SEQUENCE</scope>
    <source>
        <strain evidence="3">MYW30-H2</strain>
    </source>
</reference>